<accession>A0A212KE65</accession>
<name>A0A212KE65_9FIRM</name>
<dbReference type="InterPro" id="IPR018062">
    <property type="entry name" value="HTH_AraC-typ_CS"/>
</dbReference>
<dbReference type="SUPFAM" id="SSF51182">
    <property type="entry name" value="RmlC-like cupins"/>
    <property type="match status" value="1"/>
</dbReference>
<dbReference type="Pfam" id="PF12833">
    <property type="entry name" value="HTH_18"/>
    <property type="match status" value="1"/>
</dbReference>
<evidence type="ECO:0000256" key="3">
    <source>
        <dbReference type="ARBA" id="ARBA00023163"/>
    </source>
</evidence>
<reference evidence="5" key="1">
    <citation type="submission" date="2016-04" db="EMBL/GenBank/DDBJ databases">
        <authorList>
            <person name="Evans L.H."/>
            <person name="Alamgir A."/>
            <person name="Owens N."/>
            <person name="Weber N.D."/>
            <person name="Virtaneva K."/>
            <person name="Barbian K."/>
            <person name="Babar A."/>
            <person name="Rosenke K."/>
        </authorList>
    </citation>
    <scope>NUCLEOTIDE SEQUENCE</scope>
    <source>
        <strain evidence="5">86</strain>
    </source>
</reference>
<dbReference type="InterPro" id="IPR009057">
    <property type="entry name" value="Homeodomain-like_sf"/>
</dbReference>
<dbReference type="PROSITE" id="PS00041">
    <property type="entry name" value="HTH_ARAC_FAMILY_1"/>
    <property type="match status" value="1"/>
</dbReference>
<dbReference type="PANTHER" id="PTHR43280:SF2">
    <property type="entry name" value="HTH-TYPE TRANSCRIPTIONAL REGULATOR EXSA"/>
    <property type="match status" value="1"/>
</dbReference>
<evidence type="ECO:0000259" key="4">
    <source>
        <dbReference type="PROSITE" id="PS01124"/>
    </source>
</evidence>
<organism evidence="5">
    <name type="scientific">uncultured Eubacteriales bacterium</name>
    <dbReference type="NCBI Taxonomy" id="172733"/>
    <lineage>
        <taxon>Bacteria</taxon>
        <taxon>Bacillati</taxon>
        <taxon>Bacillota</taxon>
        <taxon>Clostridia</taxon>
        <taxon>Eubacteriales</taxon>
        <taxon>environmental samples</taxon>
    </lineage>
</organism>
<dbReference type="GO" id="GO:0003700">
    <property type="term" value="F:DNA-binding transcription factor activity"/>
    <property type="evidence" value="ECO:0007669"/>
    <property type="project" value="InterPro"/>
</dbReference>
<sequence length="294" mass="33281">MGLQTCGLNLNQAYRELQPHGTREFPCAGYRGRYTDRLEDAIPWHWHEEIEAIFVASGGLRVQVPGKTFHLTRGEVFVINSNILHFAAAEPECELRSLVFSPLLVMGSADLVFAAKYLTPLCRCAAFDGCLVEEEGAPDWFGAAFEPLCRDEPGYEFAVREGLSHICLALCRRYEGELGPEDAQLDQDSLRLRRMLDYIHGHFSDRLELAQIARAADIGERECLRCFGRVMQISPVQYLLKYRATQGASLLLGSRSSSIAEISNRCGFDSPSHFSQVFRRFYACTPREYRKKQL</sequence>
<gene>
    <name evidence="5" type="ORF">KL86CLO1_12766</name>
</gene>
<dbReference type="InterPro" id="IPR003313">
    <property type="entry name" value="AraC-bd"/>
</dbReference>
<evidence type="ECO:0000256" key="2">
    <source>
        <dbReference type="ARBA" id="ARBA00023125"/>
    </source>
</evidence>
<dbReference type="PRINTS" id="PR00032">
    <property type="entry name" value="HTHARAC"/>
</dbReference>
<proteinExistence type="predicted"/>
<dbReference type="InterPro" id="IPR020449">
    <property type="entry name" value="Tscrpt_reg_AraC-type_HTH"/>
</dbReference>
<dbReference type="CDD" id="cd02208">
    <property type="entry name" value="cupin_RmlC-like"/>
    <property type="match status" value="1"/>
</dbReference>
<dbReference type="InterPro" id="IPR011051">
    <property type="entry name" value="RmlC_Cupin_sf"/>
</dbReference>
<dbReference type="SUPFAM" id="SSF46689">
    <property type="entry name" value="Homeodomain-like"/>
    <property type="match status" value="2"/>
</dbReference>
<dbReference type="SMART" id="SM00342">
    <property type="entry name" value="HTH_ARAC"/>
    <property type="match status" value="1"/>
</dbReference>
<dbReference type="PANTHER" id="PTHR43280">
    <property type="entry name" value="ARAC-FAMILY TRANSCRIPTIONAL REGULATOR"/>
    <property type="match status" value="1"/>
</dbReference>
<dbReference type="EMBL" id="FLUN01000001">
    <property type="protein sequence ID" value="SBW09908.1"/>
    <property type="molecule type" value="Genomic_DNA"/>
</dbReference>
<dbReference type="PROSITE" id="PS01124">
    <property type="entry name" value="HTH_ARAC_FAMILY_2"/>
    <property type="match status" value="1"/>
</dbReference>
<dbReference type="Gene3D" id="1.10.10.60">
    <property type="entry name" value="Homeodomain-like"/>
    <property type="match status" value="2"/>
</dbReference>
<evidence type="ECO:0000313" key="5">
    <source>
        <dbReference type="EMBL" id="SBW09908.1"/>
    </source>
</evidence>
<dbReference type="Gene3D" id="2.60.120.10">
    <property type="entry name" value="Jelly Rolls"/>
    <property type="match status" value="1"/>
</dbReference>
<keyword evidence="2" id="KW-0238">DNA-binding</keyword>
<dbReference type="InterPro" id="IPR014710">
    <property type="entry name" value="RmlC-like_jellyroll"/>
</dbReference>
<dbReference type="Pfam" id="PF02311">
    <property type="entry name" value="AraC_binding"/>
    <property type="match status" value="1"/>
</dbReference>
<dbReference type="AlphaFoldDB" id="A0A212KE65"/>
<evidence type="ECO:0000256" key="1">
    <source>
        <dbReference type="ARBA" id="ARBA00023015"/>
    </source>
</evidence>
<dbReference type="InterPro" id="IPR018060">
    <property type="entry name" value="HTH_AraC"/>
</dbReference>
<feature type="domain" description="HTH araC/xylS-type" evidence="4">
    <location>
        <begin position="193"/>
        <end position="292"/>
    </location>
</feature>
<keyword evidence="1" id="KW-0805">Transcription regulation</keyword>
<keyword evidence="3" id="KW-0804">Transcription</keyword>
<protein>
    <recommendedName>
        <fullName evidence="4">HTH araC/xylS-type domain-containing protein</fullName>
    </recommendedName>
</protein>
<dbReference type="GO" id="GO:0043565">
    <property type="term" value="F:sequence-specific DNA binding"/>
    <property type="evidence" value="ECO:0007669"/>
    <property type="project" value="InterPro"/>
</dbReference>